<feature type="transmembrane region" description="Helical" evidence="2">
    <location>
        <begin position="297"/>
        <end position="319"/>
    </location>
</feature>
<protein>
    <submittedName>
        <fullName evidence="3">Uncharacterized protein</fullName>
    </submittedName>
</protein>
<keyword evidence="2" id="KW-0812">Transmembrane</keyword>
<reference evidence="3" key="1">
    <citation type="submission" date="2021-01" db="EMBL/GenBank/DDBJ databases">
        <authorList>
            <person name="Corre E."/>
            <person name="Pelletier E."/>
            <person name="Niang G."/>
            <person name="Scheremetjew M."/>
            <person name="Finn R."/>
            <person name="Kale V."/>
            <person name="Holt S."/>
            <person name="Cochrane G."/>
            <person name="Meng A."/>
            <person name="Brown T."/>
            <person name="Cohen L."/>
        </authorList>
    </citation>
    <scope>NUCLEOTIDE SEQUENCE</scope>
    <source>
        <strain evidence="3">379</strain>
    </source>
</reference>
<feature type="region of interest" description="Disordered" evidence="1">
    <location>
        <begin position="445"/>
        <end position="468"/>
    </location>
</feature>
<evidence type="ECO:0000313" key="3">
    <source>
        <dbReference type="EMBL" id="CAE0523363.1"/>
    </source>
</evidence>
<evidence type="ECO:0000256" key="1">
    <source>
        <dbReference type="SAM" id="MobiDB-lite"/>
    </source>
</evidence>
<organism evidence="3">
    <name type="scientific">Emiliania huxleyi</name>
    <name type="common">Coccolithophore</name>
    <name type="synonym">Pontosphaera huxleyi</name>
    <dbReference type="NCBI Taxonomy" id="2903"/>
    <lineage>
        <taxon>Eukaryota</taxon>
        <taxon>Haptista</taxon>
        <taxon>Haptophyta</taxon>
        <taxon>Prymnesiophyceae</taxon>
        <taxon>Isochrysidales</taxon>
        <taxon>Noelaerhabdaceae</taxon>
        <taxon>Emiliania</taxon>
    </lineage>
</organism>
<feature type="transmembrane region" description="Helical" evidence="2">
    <location>
        <begin position="417"/>
        <end position="440"/>
    </location>
</feature>
<feature type="transmembrane region" description="Helical" evidence="2">
    <location>
        <begin position="255"/>
        <end position="277"/>
    </location>
</feature>
<sequence>MSSPDGPPSPMKEKVDLAKEKAAEYAAIGKEYAAAGAQKAKELAGKVLAKDESGGYLVVNEAKARYQAIAARGAAFSKDILDKADISQEDLSKLHRIPAVVSLASLVIGLLLIFSHYNTGWVRGMMWINGEVYEAYVSTTTAELGKDGADSDVLKKYFDGCGSGLFGNGKTCALSTLCAGPTTPYDKPEKSTPDQAWCDLEDAGGLANTLLTVGLIPGLGTFILTFIFAAKEIGKVGLVLSKAESQGISMTAQKYIIAGCWIAFWGFLFVSMVAYAATVPDTLGVGLLTLEASFGVVRLSFLLVTVFGALLIVTLFDLWRPDGFIEAWMEFSETPCLSAKKALYIELMLQLACYLAMFVDEVKWEMLLVVICAYYVDAKVKNFMVMYVVLTTASILFDLITLNFMPQDWQVYTPGQAFTHGLFMVVLILKFLILGTIYLYEKENDGESSGWKQMAPDPEKGEEDEIAE</sequence>
<dbReference type="AlphaFoldDB" id="A0A7S3VXF2"/>
<keyword evidence="2" id="KW-1133">Transmembrane helix</keyword>
<dbReference type="EMBL" id="HBIR01002487">
    <property type="protein sequence ID" value="CAE0523363.1"/>
    <property type="molecule type" value="Transcribed_RNA"/>
</dbReference>
<gene>
    <name evidence="3" type="ORF">EHUX00137_LOCUS1738</name>
</gene>
<keyword evidence="2" id="KW-0472">Membrane</keyword>
<proteinExistence type="predicted"/>
<name>A0A7S3VXF2_EMIHU</name>
<feature type="transmembrane region" description="Helical" evidence="2">
    <location>
        <begin position="384"/>
        <end position="405"/>
    </location>
</feature>
<feature type="transmembrane region" description="Helical" evidence="2">
    <location>
        <begin position="97"/>
        <end position="117"/>
    </location>
</feature>
<accession>A0A7S3VXF2</accession>
<evidence type="ECO:0000256" key="2">
    <source>
        <dbReference type="SAM" id="Phobius"/>
    </source>
</evidence>